<sequence>VGVVRLRGNRAAALDAGGALLATAEAAGGCLELHPAGGRPVRRPVEYLRGQKSLVRPPMAQRLALQTAQGRLELRQSCRRTFTLLLEGVAVGALRGLLFPCQRLWADTERLPEGWLPAAYALCLLLFREDWVELV</sequence>
<reference evidence="1" key="2">
    <citation type="submission" date="2021-04" db="EMBL/GenBank/DDBJ databases">
        <authorList>
            <person name="Gilroy R."/>
        </authorList>
    </citation>
    <scope>NUCLEOTIDE SEQUENCE</scope>
    <source>
        <strain evidence="1">CHK188-5543</strain>
    </source>
</reference>
<protein>
    <submittedName>
        <fullName evidence="1">Uncharacterized protein</fullName>
    </submittedName>
</protein>
<name>A0A9D2B7X5_9FIRM</name>
<dbReference type="AlphaFoldDB" id="A0A9D2B7X5"/>
<reference evidence="1" key="1">
    <citation type="journal article" date="2021" name="PeerJ">
        <title>Extensive microbial diversity within the chicken gut microbiome revealed by metagenomics and culture.</title>
        <authorList>
            <person name="Gilroy R."/>
            <person name="Ravi A."/>
            <person name="Getino M."/>
            <person name="Pursley I."/>
            <person name="Horton D.L."/>
            <person name="Alikhan N.F."/>
            <person name="Baker D."/>
            <person name="Gharbi K."/>
            <person name="Hall N."/>
            <person name="Watson M."/>
            <person name="Adriaenssens E.M."/>
            <person name="Foster-Nyarko E."/>
            <person name="Jarju S."/>
            <person name="Secka A."/>
            <person name="Antonio M."/>
            <person name="Oren A."/>
            <person name="Chaudhuri R.R."/>
            <person name="La Ragione R."/>
            <person name="Hildebrand F."/>
            <person name="Pallen M.J."/>
        </authorList>
    </citation>
    <scope>NUCLEOTIDE SEQUENCE</scope>
    <source>
        <strain evidence="1">CHK188-5543</strain>
    </source>
</reference>
<evidence type="ECO:0000313" key="1">
    <source>
        <dbReference type="EMBL" id="HIX66326.1"/>
    </source>
</evidence>
<feature type="non-terminal residue" evidence="1">
    <location>
        <position position="1"/>
    </location>
</feature>
<accession>A0A9D2B7X5</accession>
<gene>
    <name evidence="1" type="ORF">H9736_08775</name>
</gene>
<evidence type="ECO:0000313" key="2">
    <source>
        <dbReference type="Proteomes" id="UP000886800"/>
    </source>
</evidence>
<dbReference type="EMBL" id="DXES01000185">
    <property type="protein sequence ID" value="HIX66326.1"/>
    <property type="molecule type" value="Genomic_DNA"/>
</dbReference>
<comment type="caution">
    <text evidence="1">The sequence shown here is derived from an EMBL/GenBank/DDBJ whole genome shotgun (WGS) entry which is preliminary data.</text>
</comment>
<organism evidence="1 2">
    <name type="scientific">Candidatus Anaerotruncus excrementipullorum</name>
    <dbReference type="NCBI Taxonomy" id="2838465"/>
    <lineage>
        <taxon>Bacteria</taxon>
        <taxon>Bacillati</taxon>
        <taxon>Bacillota</taxon>
        <taxon>Clostridia</taxon>
        <taxon>Eubacteriales</taxon>
        <taxon>Oscillospiraceae</taxon>
        <taxon>Anaerotruncus</taxon>
    </lineage>
</organism>
<proteinExistence type="predicted"/>
<dbReference type="Proteomes" id="UP000886800">
    <property type="component" value="Unassembled WGS sequence"/>
</dbReference>